<feature type="compositionally biased region" description="Polar residues" evidence="1">
    <location>
        <begin position="290"/>
        <end position="322"/>
    </location>
</feature>
<organism evidence="2">
    <name type="scientific">Ceratitis capitata</name>
    <name type="common">Mediterranean fruit fly</name>
    <name type="synonym">Tephritis capitata</name>
    <dbReference type="NCBI Taxonomy" id="7213"/>
    <lineage>
        <taxon>Eukaryota</taxon>
        <taxon>Metazoa</taxon>
        <taxon>Ecdysozoa</taxon>
        <taxon>Arthropoda</taxon>
        <taxon>Hexapoda</taxon>
        <taxon>Insecta</taxon>
        <taxon>Pterygota</taxon>
        <taxon>Neoptera</taxon>
        <taxon>Endopterygota</taxon>
        <taxon>Diptera</taxon>
        <taxon>Brachycera</taxon>
        <taxon>Muscomorpha</taxon>
        <taxon>Tephritoidea</taxon>
        <taxon>Tephritidae</taxon>
        <taxon>Ceratitis</taxon>
        <taxon>Ceratitis</taxon>
    </lineage>
</organism>
<dbReference type="EMBL" id="GAMC01002269">
    <property type="protein sequence ID" value="JAC04287.1"/>
    <property type="molecule type" value="mRNA"/>
</dbReference>
<reference evidence="2" key="2">
    <citation type="journal article" date="2014" name="BMC Genomics">
        <title>A genomic perspective to assessing quality of mass-reared SIT flies used in Mediterranean fruit fly (Ceratitis capitata) eradication in California.</title>
        <authorList>
            <person name="Calla B."/>
            <person name="Hall B."/>
            <person name="Hou S."/>
            <person name="Geib S.M."/>
        </authorList>
    </citation>
    <scope>NUCLEOTIDE SEQUENCE</scope>
</reference>
<name>W8C9C9_CERCA</name>
<evidence type="ECO:0000256" key="1">
    <source>
        <dbReference type="SAM" id="MobiDB-lite"/>
    </source>
</evidence>
<gene>
    <name evidence="2" type="primary">GAGY</name>
</gene>
<proteinExistence type="evidence at transcript level"/>
<feature type="region of interest" description="Disordered" evidence="1">
    <location>
        <begin position="285"/>
        <end position="322"/>
    </location>
</feature>
<evidence type="ECO:0000313" key="2">
    <source>
        <dbReference type="EMBL" id="JAC04287.1"/>
    </source>
</evidence>
<sequence>MERNAVLSLVESVVETVKTELDDKIKDLVRAFENISPPKVDSYPPVTIVPGVQSTHTDLNLIKSLPEFKGNIREYPAWRTAAKFAIDFYVEGSEAYYVAIGILRNKITQTANENLSSFNTPLNFNAIIFRLDQLYADKRPLYILENELNTLRQGRLTIDEYYAAVDKQLTLIINKNIMTNSGNETLTSAFNERARENALRVFISGLRRPLCDTLFSASPPDLPSALAIAQELQHIRSRYEFAQTYASASRYSNNQTTPNTQPSNYIKYSQPTRTFQPKPIPMDVDYGSSHFKNQSNFQNKPANQFDQQKPRNISNQSQQVRYATQVRNEHPKRAHTGNTSTQLPYNKIQRINAMDNQSYYSENFESQSIEEVNFLE</sequence>
<accession>W8C9C9</accession>
<dbReference type="AlphaFoldDB" id="W8C9C9"/>
<reference evidence="2" key="1">
    <citation type="submission" date="2013-07" db="EMBL/GenBank/DDBJ databases">
        <authorList>
            <person name="Geib S."/>
        </authorList>
    </citation>
    <scope>NUCLEOTIDE SEQUENCE</scope>
</reference>
<protein>
    <submittedName>
        <fullName evidence="2">Retrovirus-related Gag polyprotein from transposon gypsy</fullName>
    </submittedName>
</protein>